<sequence>MRLVVTTKSGPHTTPYIVEQAERAAAILREQKEKQAWQKEAKKLALLEERVAKKRELKEEMERLLKEQEEKIVVVEKEEEEEEEVSETALKRMARGVTKERGESSGTSTEKEEVGRITGEWASRLEIGEEQEARLLVPQVEKEAVQRELEEEESPLHRRALE</sequence>
<feature type="compositionally biased region" description="Acidic residues" evidence="1">
    <location>
        <begin position="77"/>
        <end position="86"/>
    </location>
</feature>
<comment type="caution">
    <text evidence="2">The sequence shown here is derived from an EMBL/GenBank/DDBJ whole genome shotgun (WGS) entry which is preliminary data.</text>
</comment>
<keyword evidence="3" id="KW-1185">Reference proteome</keyword>
<evidence type="ECO:0000313" key="3">
    <source>
        <dbReference type="Proteomes" id="UP000265515"/>
    </source>
</evidence>
<feature type="compositionally biased region" description="Basic and acidic residues" evidence="1">
    <location>
        <begin position="97"/>
        <end position="115"/>
    </location>
</feature>
<name>A0A388MEP2_CHABU</name>
<feature type="region of interest" description="Disordered" evidence="1">
    <location>
        <begin position="76"/>
        <end position="117"/>
    </location>
</feature>
<dbReference type="AlphaFoldDB" id="A0A388MEP2"/>
<dbReference type="Proteomes" id="UP000265515">
    <property type="component" value="Unassembled WGS sequence"/>
</dbReference>
<proteinExistence type="predicted"/>
<dbReference type="Gramene" id="GBG92959">
    <property type="protein sequence ID" value="GBG92959"/>
    <property type="gene ID" value="CBR_g57928"/>
</dbReference>
<gene>
    <name evidence="2" type="ORF">CBR_g57928</name>
</gene>
<feature type="region of interest" description="Disordered" evidence="1">
    <location>
        <begin position="143"/>
        <end position="162"/>
    </location>
</feature>
<reference evidence="2 3" key="1">
    <citation type="journal article" date="2018" name="Cell">
        <title>The Chara Genome: Secondary Complexity and Implications for Plant Terrestrialization.</title>
        <authorList>
            <person name="Nishiyama T."/>
            <person name="Sakayama H."/>
            <person name="Vries J.D."/>
            <person name="Buschmann H."/>
            <person name="Saint-Marcoux D."/>
            <person name="Ullrich K.K."/>
            <person name="Haas F.B."/>
            <person name="Vanderstraeten L."/>
            <person name="Becker D."/>
            <person name="Lang D."/>
            <person name="Vosolsobe S."/>
            <person name="Rombauts S."/>
            <person name="Wilhelmsson P.K.I."/>
            <person name="Janitza P."/>
            <person name="Kern R."/>
            <person name="Heyl A."/>
            <person name="Rumpler F."/>
            <person name="Villalobos L.I.A.C."/>
            <person name="Clay J.M."/>
            <person name="Skokan R."/>
            <person name="Toyoda A."/>
            <person name="Suzuki Y."/>
            <person name="Kagoshima H."/>
            <person name="Schijlen E."/>
            <person name="Tajeshwar N."/>
            <person name="Catarino B."/>
            <person name="Hetherington A.J."/>
            <person name="Saltykova A."/>
            <person name="Bonnot C."/>
            <person name="Breuninger H."/>
            <person name="Symeonidi A."/>
            <person name="Radhakrishnan G.V."/>
            <person name="Van Nieuwerburgh F."/>
            <person name="Deforce D."/>
            <person name="Chang C."/>
            <person name="Karol K.G."/>
            <person name="Hedrich R."/>
            <person name="Ulvskov P."/>
            <person name="Glockner G."/>
            <person name="Delwiche C.F."/>
            <person name="Petrasek J."/>
            <person name="Van de Peer Y."/>
            <person name="Friml J."/>
            <person name="Beilby M."/>
            <person name="Dolan L."/>
            <person name="Kohara Y."/>
            <person name="Sugano S."/>
            <person name="Fujiyama A."/>
            <person name="Delaux P.-M."/>
            <person name="Quint M."/>
            <person name="TheiBen G."/>
            <person name="Hagemann M."/>
            <person name="Harholt J."/>
            <person name="Dunand C."/>
            <person name="Zachgo S."/>
            <person name="Langdale J."/>
            <person name="Maumus F."/>
            <person name="Straeten D.V.D."/>
            <person name="Gould S.B."/>
            <person name="Rensing S.A."/>
        </authorList>
    </citation>
    <scope>NUCLEOTIDE SEQUENCE [LARGE SCALE GENOMIC DNA]</scope>
    <source>
        <strain evidence="2 3">S276</strain>
    </source>
</reference>
<evidence type="ECO:0000256" key="1">
    <source>
        <dbReference type="SAM" id="MobiDB-lite"/>
    </source>
</evidence>
<accession>A0A388MEP2</accession>
<organism evidence="2 3">
    <name type="scientific">Chara braunii</name>
    <name type="common">Braun's stonewort</name>
    <dbReference type="NCBI Taxonomy" id="69332"/>
    <lineage>
        <taxon>Eukaryota</taxon>
        <taxon>Viridiplantae</taxon>
        <taxon>Streptophyta</taxon>
        <taxon>Charophyceae</taxon>
        <taxon>Charales</taxon>
        <taxon>Characeae</taxon>
        <taxon>Chara</taxon>
    </lineage>
</organism>
<dbReference type="EMBL" id="BFEA01001183">
    <property type="protein sequence ID" value="GBG92959.1"/>
    <property type="molecule type" value="Genomic_DNA"/>
</dbReference>
<protein>
    <submittedName>
        <fullName evidence="2">Uncharacterized protein</fullName>
    </submittedName>
</protein>
<evidence type="ECO:0000313" key="2">
    <source>
        <dbReference type="EMBL" id="GBG92959.1"/>
    </source>
</evidence>